<dbReference type="HOGENOM" id="CLU_109545_1_0_3"/>
<dbReference type="SUPFAM" id="SSF55154">
    <property type="entry name" value="CYTH-like phosphatases"/>
    <property type="match status" value="1"/>
</dbReference>
<sequence>MGREIERKFLVRGEAWRALGVGVRYVQGYLCGRPTVRVRLAGEKAYLTIKGPYSQSGRAEFEYAIPVVDAEEMLNTLCHRPLIEKVRYRIPLDDVAWEVDEFGGENQGLILAEVELSSPTQPIVIPDWIGPEVTQDARYYNSNLVTYPYSQWSN</sequence>
<dbReference type="SMART" id="SM01118">
    <property type="entry name" value="CYTH"/>
    <property type="match status" value="1"/>
</dbReference>
<organism evidence="3">
    <name type="scientific">Cyanothece sp. (strain PCC 7425 / ATCC 29141)</name>
    <dbReference type="NCBI Taxonomy" id="395961"/>
    <lineage>
        <taxon>Bacteria</taxon>
        <taxon>Bacillati</taxon>
        <taxon>Cyanobacteriota</taxon>
        <taxon>Cyanophyceae</taxon>
        <taxon>Gomontiellales</taxon>
        <taxon>Cyanothecaceae</taxon>
        <taxon>Cyanothece</taxon>
    </lineage>
</organism>
<dbReference type="PIRSF" id="PIRSF016487">
    <property type="entry name" value="CYTH_UCP016487"/>
    <property type="match status" value="1"/>
</dbReference>
<dbReference type="eggNOG" id="COG2954">
    <property type="taxonomic scope" value="Bacteria"/>
</dbReference>
<dbReference type="InterPro" id="IPR023577">
    <property type="entry name" value="CYTH_domain"/>
</dbReference>
<feature type="active site" description="Proton acceptor" evidence="1">
    <location>
        <position position="29"/>
    </location>
</feature>
<name>B8HUY6_CYAP4</name>
<evidence type="ECO:0000259" key="2">
    <source>
        <dbReference type="PROSITE" id="PS51707"/>
    </source>
</evidence>
<gene>
    <name evidence="3" type="ordered locus">Cyan7425_0645</name>
</gene>
<dbReference type="PANTHER" id="PTHR40114">
    <property type="entry name" value="SLR0698 PROTEIN"/>
    <property type="match status" value="1"/>
</dbReference>
<evidence type="ECO:0000313" key="3">
    <source>
        <dbReference type="EMBL" id="ACL43033.1"/>
    </source>
</evidence>
<dbReference type="InterPro" id="IPR012042">
    <property type="entry name" value="NeuTTM/CthTTM-like"/>
</dbReference>
<accession>B8HUY6</accession>
<dbReference type="PROSITE" id="PS51707">
    <property type="entry name" value="CYTH"/>
    <property type="match status" value="1"/>
</dbReference>
<dbReference type="CDD" id="cd07891">
    <property type="entry name" value="CYTH-like_CthTTM-like_1"/>
    <property type="match status" value="1"/>
</dbReference>
<dbReference type="OrthoDB" id="9805588at2"/>
<proteinExistence type="predicted"/>
<dbReference type="EMBL" id="CP001344">
    <property type="protein sequence ID" value="ACL43033.1"/>
    <property type="molecule type" value="Genomic_DNA"/>
</dbReference>
<dbReference type="KEGG" id="cyn:Cyan7425_0645"/>
<dbReference type="PANTHER" id="PTHR40114:SF1">
    <property type="entry name" value="SLR0698 PROTEIN"/>
    <property type="match status" value="1"/>
</dbReference>
<dbReference type="InterPro" id="IPR033469">
    <property type="entry name" value="CYTH-like_dom_sf"/>
</dbReference>
<dbReference type="AlphaFoldDB" id="B8HUY6"/>
<dbReference type="Gene3D" id="2.40.320.10">
    <property type="entry name" value="Hypothetical Protein Pfu-838710-001"/>
    <property type="match status" value="1"/>
</dbReference>
<feature type="domain" description="CYTH" evidence="2">
    <location>
        <begin position="2"/>
        <end position="146"/>
    </location>
</feature>
<reference evidence="3" key="1">
    <citation type="submission" date="2009-01" db="EMBL/GenBank/DDBJ databases">
        <title>Complete sequence of chromosome Cyanothece sp. PCC 7425.</title>
        <authorList>
            <consortium name="US DOE Joint Genome Institute"/>
            <person name="Lucas S."/>
            <person name="Copeland A."/>
            <person name="Lapidus A."/>
            <person name="Glavina del Rio T."/>
            <person name="Dalin E."/>
            <person name="Tice H."/>
            <person name="Bruce D."/>
            <person name="Goodwin L."/>
            <person name="Pitluck S."/>
            <person name="Sims D."/>
            <person name="Meineke L."/>
            <person name="Brettin T."/>
            <person name="Detter J.C."/>
            <person name="Han C."/>
            <person name="Larimer F."/>
            <person name="Land M."/>
            <person name="Hauser L."/>
            <person name="Kyrpides N."/>
            <person name="Ovchinnikova G."/>
            <person name="Liberton M."/>
            <person name="Stoeckel J."/>
            <person name="Banerjee A."/>
            <person name="Singh A."/>
            <person name="Page L."/>
            <person name="Sato H."/>
            <person name="Zhao L."/>
            <person name="Sherman L."/>
            <person name="Pakrasi H."/>
            <person name="Richardson P."/>
        </authorList>
    </citation>
    <scope>NUCLEOTIDE SEQUENCE</scope>
    <source>
        <strain evidence="3">PCC 7425</strain>
    </source>
</reference>
<dbReference type="STRING" id="395961.Cyan7425_0645"/>
<protein>
    <submittedName>
        <fullName evidence="3">Adenylate cyclase</fullName>
    </submittedName>
</protein>
<evidence type="ECO:0000256" key="1">
    <source>
        <dbReference type="PIRSR" id="PIRSR016487-1"/>
    </source>
</evidence>
<dbReference type="Pfam" id="PF01928">
    <property type="entry name" value="CYTH"/>
    <property type="match status" value="1"/>
</dbReference>